<dbReference type="Gene3D" id="2.60.120.1440">
    <property type="match status" value="1"/>
</dbReference>
<feature type="compositionally biased region" description="Basic residues" evidence="1">
    <location>
        <begin position="266"/>
        <end position="322"/>
    </location>
</feature>
<proteinExistence type="predicted"/>
<evidence type="ECO:0000313" key="3">
    <source>
        <dbReference type="EMBL" id="VAW00068.1"/>
    </source>
</evidence>
<gene>
    <name evidence="3" type="ORF">MNBD_ALPHA08-1946</name>
</gene>
<protein>
    <recommendedName>
        <fullName evidence="2">FecR protein domain-containing protein</fullName>
    </recommendedName>
</protein>
<evidence type="ECO:0000259" key="2">
    <source>
        <dbReference type="Pfam" id="PF04773"/>
    </source>
</evidence>
<accession>A0A3B0S5B4</accession>
<dbReference type="AlphaFoldDB" id="A0A3B0S5B4"/>
<feature type="domain" description="FecR protein" evidence="2">
    <location>
        <begin position="59"/>
        <end position="159"/>
    </location>
</feature>
<name>A0A3B0S5B4_9ZZZZ</name>
<evidence type="ECO:0000256" key="1">
    <source>
        <dbReference type="SAM" id="MobiDB-lite"/>
    </source>
</evidence>
<sequence length="347" mass="38507">MKLLLIFIAAVALSINLAIAGQHAAKIGKAVVVENSVDLITDQGAFEIVVGTDIRTRQTVNTGENSSSQFTMSDDTRLAVGPNSQLLLDEFVYDPNPSNRKVVLKSIKGALRFVTGKNPSNTYTINTPTAVIGVRGTMFDIYINDNGETVVGLLKGKVNVCPPGSRQCQDLQTAGRFLSIDRQGRIRKADRPDRAMLGNISFAMAFPFLGGTKRLRGKLAAPGKLRQQIRKKAGLRDSPRKKIKRKAIKRKAIKRKAIKRKAIKPKAVKRKAVRKRVRPVPPGRKHKVTKRRKPVTAKIRLKTRKRKPPKRKQTGKRKKQRGKINGIIIFPLPGSIYLPGKKKTIPQ</sequence>
<feature type="region of interest" description="Disordered" evidence="1">
    <location>
        <begin position="266"/>
        <end position="323"/>
    </location>
</feature>
<dbReference type="EMBL" id="UOEC01000168">
    <property type="protein sequence ID" value="VAW00068.1"/>
    <property type="molecule type" value="Genomic_DNA"/>
</dbReference>
<dbReference type="Pfam" id="PF04773">
    <property type="entry name" value="FecR"/>
    <property type="match status" value="1"/>
</dbReference>
<dbReference type="PANTHER" id="PTHR38731">
    <property type="entry name" value="LIPL45-RELATED LIPOPROTEIN-RELATED"/>
    <property type="match status" value="1"/>
</dbReference>
<dbReference type="InterPro" id="IPR006860">
    <property type="entry name" value="FecR"/>
</dbReference>
<organism evidence="3">
    <name type="scientific">hydrothermal vent metagenome</name>
    <dbReference type="NCBI Taxonomy" id="652676"/>
    <lineage>
        <taxon>unclassified sequences</taxon>
        <taxon>metagenomes</taxon>
        <taxon>ecological metagenomes</taxon>
    </lineage>
</organism>
<reference evidence="3" key="1">
    <citation type="submission" date="2018-06" db="EMBL/GenBank/DDBJ databases">
        <authorList>
            <person name="Zhirakovskaya E."/>
        </authorList>
    </citation>
    <scope>NUCLEOTIDE SEQUENCE</scope>
</reference>